<dbReference type="EMBL" id="JACRSU010000002">
    <property type="protein sequence ID" value="MBC8540613.1"/>
    <property type="molecule type" value="Genomic_DNA"/>
</dbReference>
<proteinExistence type="predicted"/>
<feature type="chain" id="PRO_5037849043" evidence="3">
    <location>
        <begin position="26"/>
        <end position="141"/>
    </location>
</feature>
<dbReference type="RefSeq" id="WP_249311780.1">
    <property type="nucleotide sequence ID" value="NZ_JACRSU010000002.1"/>
</dbReference>
<dbReference type="PROSITE" id="PS51257">
    <property type="entry name" value="PROKAR_LIPOPROTEIN"/>
    <property type="match status" value="1"/>
</dbReference>
<feature type="signal peptide" evidence="3">
    <location>
        <begin position="1"/>
        <end position="25"/>
    </location>
</feature>
<gene>
    <name evidence="4" type="ORF">H8698_06450</name>
</gene>
<evidence type="ECO:0000256" key="2">
    <source>
        <dbReference type="SAM" id="MobiDB-lite"/>
    </source>
</evidence>
<feature type="compositionally biased region" description="Polar residues" evidence="2">
    <location>
        <begin position="50"/>
        <end position="68"/>
    </location>
</feature>
<feature type="region of interest" description="Disordered" evidence="2">
    <location>
        <begin position="23"/>
        <end position="68"/>
    </location>
</feature>
<keyword evidence="5" id="KW-1185">Reference proteome</keyword>
<dbReference type="Gene3D" id="3.30.1450.10">
    <property type="match status" value="1"/>
</dbReference>
<comment type="caution">
    <text evidence="4">The sequence shown here is derived from an EMBL/GenBank/DDBJ whole genome shotgun (WGS) entry which is preliminary data.</text>
</comment>
<reference evidence="4" key="1">
    <citation type="submission" date="2020-08" db="EMBL/GenBank/DDBJ databases">
        <title>Genome public.</title>
        <authorList>
            <person name="Liu C."/>
            <person name="Sun Q."/>
        </authorList>
    </citation>
    <scope>NUCLEOTIDE SEQUENCE</scope>
    <source>
        <strain evidence="4">H8</strain>
    </source>
</reference>
<name>A0A926DMB6_9FIRM</name>
<organism evidence="4 5">
    <name type="scientific">Congzhengia minquanensis</name>
    <dbReference type="NCBI Taxonomy" id="2763657"/>
    <lineage>
        <taxon>Bacteria</taxon>
        <taxon>Bacillati</taxon>
        <taxon>Bacillota</taxon>
        <taxon>Clostridia</taxon>
        <taxon>Eubacteriales</taxon>
        <taxon>Oscillospiraceae</taxon>
        <taxon>Congzhengia</taxon>
    </lineage>
</organism>
<feature type="compositionally biased region" description="Low complexity" evidence="2">
    <location>
        <begin position="35"/>
        <end position="49"/>
    </location>
</feature>
<evidence type="ECO:0000256" key="3">
    <source>
        <dbReference type="SAM" id="SignalP"/>
    </source>
</evidence>
<evidence type="ECO:0000313" key="4">
    <source>
        <dbReference type="EMBL" id="MBC8540613.1"/>
    </source>
</evidence>
<evidence type="ECO:0000313" key="5">
    <source>
        <dbReference type="Proteomes" id="UP000611762"/>
    </source>
</evidence>
<protein>
    <submittedName>
        <fullName evidence="4">Uncharacterized protein</fullName>
    </submittedName>
</protein>
<sequence>MKKLAALLFLSLIVMSMGGCGNSQNVPTQQSVENTTTQTAPSQSTAQTSEPQSTAQPDTTQQQKNASGKISLAMYEQIDTGMRYEDVIALIGAKPSSESTMDLMGATTVMCSWWGEGDIGANAMIYFQDGVVSSKSQAGLK</sequence>
<dbReference type="InterPro" id="IPR037873">
    <property type="entry name" value="BamE-like"/>
</dbReference>
<feature type="compositionally biased region" description="Polar residues" evidence="2">
    <location>
        <begin position="23"/>
        <end position="34"/>
    </location>
</feature>
<accession>A0A926DMB6</accession>
<evidence type="ECO:0000256" key="1">
    <source>
        <dbReference type="ARBA" id="ARBA00022729"/>
    </source>
</evidence>
<dbReference type="AlphaFoldDB" id="A0A926DMB6"/>
<dbReference type="Proteomes" id="UP000611762">
    <property type="component" value="Unassembled WGS sequence"/>
</dbReference>
<keyword evidence="1 3" id="KW-0732">Signal</keyword>